<comment type="caution">
    <text evidence="2">The sequence shown here is derived from an EMBL/GenBank/DDBJ whole genome shotgun (WGS) entry which is preliminary data.</text>
</comment>
<name>A0ABD3T8D5_SINWO</name>
<proteinExistence type="predicted"/>
<keyword evidence="1" id="KW-0732">Signal</keyword>
<protein>
    <recommendedName>
        <fullName evidence="4">Short-chain collagen C4</fullName>
    </recommendedName>
</protein>
<dbReference type="Proteomes" id="UP001634394">
    <property type="component" value="Unassembled WGS sequence"/>
</dbReference>
<dbReference type="AlphaFoldDB" id="A0ABD3T8D5"/>
<evidence type="ECO:0000313" key="3">
    <source>
        <dbReference type="Proteomes" id="UP001634394"/>
    </source>
</evidence>
<keyword evidence="3" id="KW-1185">Reference proteome</keyword>
<feature type="chain" id="PRO_5044861720" description="Short-chain collagen C4" evidence="1">
    <location>
        <begin position="19"/>
        <end position="263"/>
    </location>
</feature>
<dbReference type="PANTHER" id="PTHR24024">
    <property type="entry name" value="PULMONARY SURFACTANT-ASSOCIATED PROTEIN A"/>
    <property type="match status" value="1"/>
</dbReference>
<evidence type="ECO:0000256" key="1">
    <source>
        <dbReference type="SAM" id="SignalP"/>
    </source>
</evidence>
<sequence length="263" mass="28930">MYLILCSLFVCLVVGERAQPTSSPNSNCYARFDYEYKLLERLLRAEFAQREMEASILQIQEKFKSIERDAQESRRPTTNATNGFGSTYVRWGRTTCSGNDTEMVYKGYAGGSDHADTGGSADFLCLPEDPTWGKNVLGSAPSGFIYGAEYELVDGSNPFSVSREDDVPCCVCKPPRTASLMIPGRTNCYLGWTMEYTGYLMSGYHGHSGATNYVCVDANAEATIRGNINYNGHLMYIVTAKCGSLPCPPYVEGKIVACVVCSR</sequence>
<evidence type="ECO:0000313" key="2">
    <source>
        <dbReference type="EMBL" id="KAL3832678.1"/>
    </source>
</evidence>
<gene>
    <name evidence="2" type="ORF">ACJMK2_024300</name>
</gene>
<dbReference type="EMBL" id="JBJQND010000019">
    <property type="protein sequence ID" value="KAL3832678.1"/>
    <property type="molecule type" value="Genomic_DNA"/>
</dbReference>
<dbReference type="InterPro" id="IPR051077">
    <property type="entry name" value="Ca-dependent_lectin"/>
</dbReference>
<organism evidence="2 3">
    <name type="scientific">Sinanodonta woodiana</name>
    <name type="common">Chinese pond mussel</name>
    <name type="synonym">Anodonta woodiana</name>
    <dbReference type="NCBI Taxonomy" id="1069815"/>
    <lineage>
        <taxon>Eukaryota</taxon>
        <taxon>Metazoa</taxon>
        <taxon>Spiralia</taxon>
        <taxon>Lophotrochozoa</taxon>
        <taxon>Mollusca</taxon>
        <taxon>Bivalvia</taxon>
        <taxon>Autobranchia</taxon>
        <taxon>Heteroconchia</taxon>
        <taxon>Palaeoheterodonta</taxon>
        <taxon>Unionida</taxon>
        <taxon>Unionoidea</taxon>
        <taxon>Unionidae</taxon>
        <taxon>Unioninae</taxon>
        <taxon>Sinanodonta</taxon>
    </lineage>
</organism>
<feature type="signal peptide" evidence="1">
    <location>
        <begin position="1"/>
        <end position="18"/>
    </location>
</feature>
<dbReference type="PANTHER" id="PTHR24024:SF18">
    <property type="entry name" value="SHORT-CHAIN COLLAGEN C4-LIKE"/>
    <property type="match status" value="1"/>
</dbReference>
<reference evidence="2 3" key="1">
    <citation type="submission" date="2024-11" db="EMBL/GenBank/DDBJ databases">
        <title>Chromosome-level genome assembly of the freshwater bivalve Anodonta woodiana.</title>
        <authorList>
            <person name="Chen X."/>
        </authorList>
    </citation>
    <scope>NUCLEOTIDE SEQUENCE [LARGE SCALE GENOMIC DNA]</scope>
    <source>
        <strain evidence="2">MN2024</strain>
        <tissue evidence="2">Gills</tissue>
    </source>
</reference>
<evidence type="ECO:0008006" key="4">
    <source>
        <dbReference type="Google" id="ProtNLM"/>
    </source>
</evidence>
<accession>A0ABD3T8D5</accession>